<evidence type="ECO:0000313" key="3">
    <source>
        <dbReference type="EMBL" id="OTU27899.1"/>
    </source>
</evidence>
<protein>
    <recommendedName>
        <fullName evidence="2">DUF2326 domain-containing protein</fullName>
    </recommendedName>
</protein>
<dbReference type="Proteomes" id="UP000195162">
    <property type="component" value="Unassembled WGS sequence"/>
</dbReference>
<comment type="caution">
    <text evidence="3">The sequence shown here is derived from an EMBL/GenBank/DDBJ whole genome shotgun (WGS) entry which is preliminary data.</text>
</comment>
<dbReference type="Pfam" id="PF10088">
    <property type="entry name" value="DUF2326"/>
    <property type="match status" value="1"/>
</dbReference>
<organism evidence="3 4">
    <name type="scientific">Acinetobacter pittii</name>
    <name type="common">Acinetobacter genomosp. 3</name>
    <dbReference type="NCBI Taxonomy" id="48296"/>
    <lineage>
        <taxon>Bacteria</taxon>
        <taxon>Pseudomonadati</taxon>
        <taxon>Pseudomonadota</taxon>
        <taxon>Gammaproteobacteria</taxon>
        <taxon>Moraxellales</taxon>
        <taxon>Moraxellaceae</taxon>
        <taxon>Acinetobacter</taxon>
        <taxon>Acinetobacter calcoaceticus/baumannii complex</taxon>
    </lineage>
</organism>
<keyword evidence="1" id="KW-0175">Coiled coil</keyword>
<name>A0A242U534_ACIPI</name>
<evidence type="ECO:0000256" key="1">
    <source>
        <dbReference type="SAM" id="Coils"/>
    </source>
</evidence>
<proteinExistence type="predicted"/>
<feature type="domain" description="DUF2326" evidence="2">
    <location>
        <begin position="422"/>
        <end position="564"/>
    </location>
</feature>
<dbReference type="InterPro" id="IPR018760">
    <property type="entry name" value="DUF2326"/>
</dbReference>
<dbReference type="RefSeq" id="WP_086376061.1">
    <property type="nucleotide sequence ID" value="NZ_JADVOL010000003.1"/>
</dbReference>
<feature type="coiled-coil region" evidence="1">
    <location>
        <begin position="313"/>
        <end position="377"/>
    </location>
</feature>
<sequence length="565" mass="65362">MKLISLSCNQPSFKTLVFNENGISIILGDGAKDLNGTSNGVGKTLSLKLIHHCLGANADPAFTAVFPEWIFSLKFKHENVVYVISRTGDGKKIWFGDQSISLTDYRNWLNEQNFFNLKNKISDLGFRSLFKRFSRVKKADCDSPSKTDKEQDYPALLRTMFLMGANHELIVNKHNSKAELDKANQNIKQYKEDPVLLDFFRAGTQPRIRLEFLEQEIPRLRKDINLFKVADDYRDIEIQANELTELIKNTAFEQESIKQQLTDISQMIMEQPDISKDDLLELYKGIEMVFKPEALMHFDSVERFHQQLSVNRKVRLEEEKSHLLDKLERLDSERFNFESERDQKIQYLHGKRALDDYVALTQELSNLNNEFERLTEYYGAISALEKKKLEIKQRRLEDDKRATAYVEANPLENFDKNFKSLANQLYPRTPAGITLSANTSDRNQIRFNLDINIEGDSSDGIGDAVILCFDWIILTSGLNHSIEMLWHDNRLFADIDPKVRSNWLSYIASEAEKRGLQYIISINTENFEAMEDYLSSDEYNSLKSRQIIQLKGDTPENKLLGIQFG</sequence>
<dbReference type="EMBL" id="NGIR01000024">
    <property type="protein sequence ID" value="OTU27899.1"/>
    <property type="molecule type" value="Genomic_DNA"/>
</dbReference>
<gene>
    <name evidence="3" type="ORF">CAT59_09700</name>
</gene>
<reference evidence="3 4" key="1">
    <citation type="submission" date="2017-05" db="EMBL/GenBank/DDBJ databases">
        <authorList>
            <person name="Song R."/>
            <person name="Chenine A.L."/>
            <person name="Ruprecht R.M."/>
        </authorList>
    </citation>
    <scope>NUCLEOTIDE SEQUENCE [LARGE SCALE GENOMIC DNA]</scope>
    <source>
        <strain evidence="3 4">ARLG1955</strain>
    </source>
</reference>
<accession>A0A242U534</accession>
<evidence type="ECO:0000259" key="2">
    <source>
        <dbReference type="Pfam" id="PF10088"/>
    </source>
</evidence>
<feature type="coiled-coil region" evidence="1">
    <location>
        <begin position="166"/>
        <end position="193"/>
    </location>
</feature>
<evidence type="ECO:0000313" key="4">
    <source>
        <dbReference type="Proteomes" id="UP000195162"/>
    </source>
</evidence>
<dbReference type="AlphaFoldDB" id="A0A242U534"/>